<feature type="compositionally biased region" description="Basic and acidic residues" evidence="1">
    <location>
        <begin position="1"/>
        <end position="15"/>
    </location>
</feature>
<accession>A0AA39QMP5</accession>
<comment type="caution">
    <text evidence="2">The sequence shown here is derived from an EMBL/GenBank/DDBJ whole genome shotgun (WGS) entry which is preliminary data.</text>
</comment>
<evidence type="ECO:0000313" key="2">
    <source>
        <dbReference type="EMBL" id="KAK0505156.1"/>
    </source>
</evidence>
<proteinExistence type="predicted"/>
<evidence type="ECO:0000256" key="1">
    <source>
        <dbReference type="SAM" id="MobiDB-lite"/>
    </source>
</evidence>
<dbReference type="EMBL" id="JAUEPU010000002">
    <property type="protein sequence ID" value="KAK0505156.1"/>
    <property type="molecule type" value="Genomic_DNA"/>
</dbReference>
<protein>
    <submittedName>
        <fullName evidence="2">Uncharacterized protein</fullName>
    </submittedName>
</protein>
<gene>
    <name evidence="2" type="ORF">EDD18DRAFT_1098551</name>
</gene>
<reference evidence="2" key="1">
    <citation type="submission" date="2023-06" db="EMBL/GenBank/DDBJ databases">
        <authorList>
            <consortium name="Lawrence Berkeley National Laboratory"/>
            <person name="Ahrendt S."/>
            <person name="Sahu N."/>
            <person name="Indic B."/>
            <person name="Wong-Bajracharya J."/>
            <person name="Merenyi Z."/>
            <person name="Ke H.-M."/>
            <person name="Monk M."/>
            <person name="Kocsube S."/>
            <person name="Drula E."/>
            <person name="Lipzen A."/>
            <person name="Balint B."/>
            <person name="Henrissat B."/>
            <person name="Andreopoulos B."/>
            <person name="Martin F.M."/>
            <person name="Harder C.B."/>
            <person name="Rigling D."/>
            <person name="Ford K.L."/>
            <person name="Foster G.D."/>
            <person name="Pangilinan J."/>
            <person name="Papanicolaou A."/>
            <person name="Barry K."/>
            <person name="LaButti K."/>
            <person name="Viragh M."/>
            <person name="Koriabine M."/>
            <person name="Yan M."/>
            <person name="Riley R."/>
            <person name="Champramary S."/>
            <person name="Plett K.L."/>
            <person name="Tsai I.J."/>
            <person name="Slot J."/>
            <person name="Sipos G."/>
            <person name="Plett J."/>
            <person name="Nagy L.G."/>
            <person name="Grigoriev I.V."/>
        </authorList>
    </citation>
    <scope>NUCLEOTIDE SEQUENCE</scope>
    <source>
        <strain evidence="2">HWK02</strain>
    </source>
</reference>
<organism evidence="2 3">
    <name type="scientific">Armillaria luteobubalina</name>
    <dbReference type="NCBI Taxonomy" id="153913"/>
    <lineage>
        <taxon>Eukaryota</taxon>
        <taxon>Fungi</taxon>
        <taxon>Dikarya</taxon>
        <taxon>Basidiomycota</taxon>
        <taxon>Agaricomycotina</taxon>
        <taxon>Agaricomycetes</taxon>
        <taxon>Agaricomycetidae</taxon>
        <taxon>Agaricales</taxon>
        <taxon>Marasmiineae</taxon>
        <taxon>Physalacriaceae</taxon>
        <taxon>Armillaria</taxon>
    </lineage>
</organism>
<feature type="region of interest" description="Disordered" evidence="1">
    <location>
        <begin position="1"/>
        <end position="20"/>
    </location>
</feature>
<keyword evidence="3" id="KW-1185">Reference proteome</keyword>
<dbReference type="AlphaFoldDB" id="A0AA39QMP5"/>
<name>A0AA39QMP5_9AGAR</name>
<evidence type="ECO:0000313" key="3">
    <source>
        <dbReference type="Proteomes" id="UP001175228"/>
    </source>
</evidence>
<sequence length="335" mass="38593">MEDTGRGHTRGEPSSREPIWGEVKPTMEALLFINSDSAMYTRKNLSAQYILDRRVDMHLSRRKRMLSDAEMVVSRPNQSALNKLGPVSTGLKGQADIDLDKELTPSDVTTVDERFNLWWEEWKYNSTRRDEAGMGIISDFLLSYNYGQEILLTTRSLTGVPFQSVVCRAWARDLRSGNLIESEALQELDPLPPVLVFLRLTSLSVHMRYFYLRSSLPRLDRYFGKCSQAQYCWRRRGGIHASSERLECAGWHCSPQNWRYHYTLRGYDTAGWMVLTLEMQAHNRGKVFTYGSSSWKAWASKATGGNLPARHFFNIGDHKEFAGEDWDLIMGIRMK</sequence>
<dbReference type="Proteomes" id="UP001175228">
    <property type="component" value="Unassembled WGS sequence"/>
</dbReference>